<dbReference type="InterPro" id="IPR050735">
    <property type="entry name" value="Kininogen_Fetuin_HRG"/>
</dbReference>
<keyword evidence="4" id="KW-0677">Repeat</keyword>
<dbReference type="GeneID" id="107112932"/>
<dbReference type="PANTHER" id="PTHR13814:SF6">
    <property type="entry name" value="ALPHA-2-HS-GLYCOPROTEIN"/>
    <property type="match status" value="1"/>
</dbReference>
<sequence length="440" mass="49102">MARRRNTSGGSDDGGGGARRRRNVEAQARRSLKDIAGAGLMRTMRQMGPPETTADSEGHRKRKSQAEAEPKPKSRRTASPIIGCRRAHLLDLFAHEAMKSLLALVLLAQLLSCTADSVPEVPAEVVPPTVHKVPGCDDPETEAAARVAVAYINKHLKHGYKVDLNRIEKVRYFERRPHGKIMDLELDVVETTCHLVDPLPAENCTVRKREEHAVEGDCDVKMIEVDGHYKVLRTKCHSSPDSDEDFQKSCPNCNRLSRLNDTDVVNTVHAALKEYNAQNTTHDHYKLLEISRGHHLHLARGVYAEFAIVNTNCSAQHAKEHEDDCHVATGDHLHYGFCKASFHKSAAEDAADHHEVHCTVYDHQPGVHHHHLIHEHVEGKLPQAGRGHVHLDLIHSHNDTIGSHSHSDEVMAVEKPVPLVKRSILAALPECPGRYRHYDL</sequence>
<evidence type="ECO:0000259" key="8">
    <source>
        <dbReference type="PROSITE" id="PS51529"/>
    </source>
</evidence>
<dbReference type="SMART" id="SM00043">
    <property type="entry name" value="CY"/>
    <property type="match status" value="2"/>
</dbReference>
<dbReference type="PROSITE" id="PS51529">
    <property type="entry name" value="CYSTATIN_FETUIN_A"/>
    <property type="match status" value="2"/>
</dbReference>
<dbReference type="Gene3D" id="3.10.450.10">
    <property type="match status" value="2"/>
</dbReference>
<keyword evidence="2" id="KW-0964">Secreted</keyword>
<keyword evidence="5" id="KW-1015">Disulfide bond</keyword>
<dbReference type="Proteomes" id="UP000694871">
    <property type="component" value="Unplaced"/>
</dbReference>
<comment type="subcellular location">
    <subcellularLocation>
        <location evidence="1">Secreted</location>
    </subcellularLocation>
</comment>
<name>A0ABM1K7E0_GEKJA</name>
<dbReference type="PROSITE" id="PS01254">
    <property type="entry name" value="FETUIN_1"/>
    <property type="match status" value="1"/>
</dbReference>
<evidence type="ECO:0000313" key="9">
    <source>
        <dbReference type="Proteomes" id="UP000694871"/>
    </source>
</evidence>
<evidence type="ECO:0000256" key="4">
    <source>
        <dbReference type="ARBA" id="ARBA00022737"/>
    </source>
</evidence>
<keyword evidence="6" id="KW-0325">Glycoprotein</keyword>
<evidence type="ECO:0000256" key="2">
    <source>
        <dbReference type="ARBA" id="ARBA00022525"/>
    </source>
</evidence>
<dbReference type="InterPro" id="IPR046350">
    <property type="entry name" value="Cystatin_sf"/>
</dbReference>
<evidence type="ECO:0000256" key="1">
    <source>
        <dbReference type="ARBA" id="ARBA00004613"/>
    </source>
</evidence>
<evidence type="ECO:0000256" key="5">
    <source>
        <dbReference type="ARBA" id="ARBA00023157"/>
    </source>
</evidence>
<dbReference type="InterPro" id="IPR025760">
    <property type="entry name" value="Cystatin_Fetuin_A"/>
</dbReference>
<protein>
    <submittedName>
        <fullName evidence="10">Alpha-2-HS-glycoprotein</fullName>
    </submittedName>
</protein>
<keyword evidence="9" id="KW-1185">Reference proteome</keyword>
<gene>
    <name evidence="10" type="primary">AHSG</name>
</gene>
<accession>A0ABM1K7E0</accession>
<feature type="compositionally biased region" description="Basic and acidic residues" evidence="7">
    <location>
        <begin position="23"/>
        <end position="33"/>
    </location>
</feature>
<dbReference type="Pfam" id="PF00031">
    <property type="entry name" value="Cystatin"/>
    <property type="match status" value="1"/>
</dbReference>
<evidence type="ECO:0000256" key="6">
    <source>
        <dbReference type="ARBA" id="ARBA00023180"/>
    </source>
</evidence>
<dbReference type="InterPro" id="IPR000010">
    <property type="entry name" value="Cystatin_dom"/>
</dbReference>
<evidence type="ECO:0000313" key="10">
    <source>
        <dbReference type="RefSeq" id="XP_015269627.1"/>
    </source>
</evidence>
<evidence type="ECO:0000256" key="3">
    <source>
        <dbReference type="ARBA" id="ARBA00022729"/>
    </source>
</evidence>
<dbReference type="SUPFAM" id="SSF54403">
    <property type="entry name" value="Cystatin/monellin"/>
    <property type="match status" value="2"/>
</dbReference>
<proteinExistence type="predicted"/>
<dbReference type="CDD" id="cd00042">
    <property type="entry name" value="CY"/>
    <property type="match status" value="1"/>
</dbReference>
<evidence type="ECO:0000256" key="7">
    <source>
        <dbReference type="SAM" id="MobiDB-lite"/>
    </source>
</evidence>
<feature type="domain" description="Cystatin fetuin-A-type" evidence="8">
    <location>
        <begin position="248"/>
        <end position="361"/>
    </location>
</feature>
<feature type="region of interest" description="Disordered" evidence="7">
    <location>
        <begin position="1"/>
        <end position="80"/>
    </location>
</feature>
<dbReference type="PANTHER" id="PTHR13814">
    <property type="entry name" value="FETUIN"/>
    <property type="match status" value="1"/>
</dbReference>
<dbReference type="RefSeq" id="XP_015269627.1">
    <property type="nucleotide sequence ID" value="XM_015414141.1"/>
</dbReference>
<feature type="domain" description="Cystatin fetuin-A-type" evidence="8">
    <location>
        <begin position="131"/>
        <end position="237"/>
    </location>
</feature>
<keyword evidence="3" id="KW-0732">Signal</keyword>
<reference evidence="10" key="1">
    <citation type="submission" date="2025-08" db="UniProtKB">
        <authorList>
            <consortium name="RefSeq"/>
        </authorList>
    </citation>
    <scope>IDENTIFICATION</scope>
</reference>
<dbReference type="InterPro" id="IPR001363">
    <property type="entry name" value="Prot_inh_fetuin_CS"/>
</dbReference>
<organism evidence="9 10">
    <name type="scientific">Gekko japonicus</name>
    <name type="common">Schlegel's Japanese gecko</name>
    <dbReference type="NCBI Taxonomy" id="146911"/>
    <lineage>
        <taxon>Eukaryota</taxon>
        <taxon>Metazoa</taxon>
        <taxon>Chordata</taxon>
        <taxon>Craniata</taxon>
        <taxon>Vertebrata</taxon>
        <taxon>Euteleostomi</taxon>
        <taxon>Lepidosauria</taxon>
        <taxon>Squamata</taxon>
        <taxon>Bifurcata</taxon>
        <taxon>Gekkota</taxon>
        <taxon>Gekkonidae</taxon>
        <taxon>Gekkoninae</taxon>
        <taxon>Gekko</taxon>
    </lineage>
</organism>